<feature type="compositionally biased region" description="Low complexity" evidence="2">
    <location>
        <begin position="39"/>
        <end position="60"/>
    </location>
</feature>
<dbReference type="PANTHER" id="PTHR30404">
    <property type="entry name" value="N-ACETYLMURAMOYL-L-ALANINE AMIDASE"/>
    <property type="match status" value="1"/>
</dbReference>
<dbReference type="InterPro" id="IPR050695">
    <property type="entry name" value="N-acetylmuramoyl_amidase_3"/>
</dbReference>
<dbReference type="InterPro" id="IPR002508">
    <property type="entry name" value="MurNAc-LAA_cat"/>
</dbReference>
<feature type="domain" description="MurNAc-LAA" evidence="4">
    <location>
        <begin position="153"/>
        <end position="277"/>
    </location>
</feature>
<dbReference type="Gene3D" id="3.40.630.40">
    <property type="entry name" value="Zn-dependent exopeptidases"/>
    <property type="match status" value="1"/>
</dbReference>
<evidence type="ECO:0000256" key="1">
    <source>
        <dbReference type="ARBA" id="ARBA00022801"/>
    </source>
</evidence>
<name>A0ABS7FNY7_9ACTN</name>
<sequence>MRFHRGGTATAGLALCASVLTACGGSGGTGGSGDPASPPVAGGSASSAPPAPAGSSPASPEGGGLRGKVIAIDPGHNGGNASHTSEIAKQVDVGNGHKECDTTGTETSGGYTESAFTFDVSTRLAKLLRAEGATIVLTRKNDTGVGPCVTERAAIGNRARADAALSIHGDGAPASGHGFHIIEPAPVAGHNTKIVQPSAKLGVALRDAYHSGTGIAYSSYIGTKALDRRDDLGGLNLSTVPKVFIECGNMRNAGDAAKMTSAAGRQSMAEALAKGFAAYFGQGAG</sequence>
<reference evidence="5 6" key="1">
    <citation type="submission" date="2021-07" db="EMBL/GenBank/DDBJ databases">
        <title>Actinomadura sp. PM05-2 isolated from lichen.</title>
        <authorList>
            <person name="Somphong A."/>
            <person name="Phongsopitanun W."/>
            <person name="Tanasupawat S."/>
            <person name="Peongsungnone V."/>
        </authorList>
    </citation>
    <scope>NUCLEOTIDE SEQUENCE [LARGE SCALE GENOMIC DNA]</scope>
    <source>
        <strain evidence="5 6">PM05-2</strain>
    </source>
</reference>
<protein>
    <submittedName>
        <fullName evidence="5">N-acetylmuramoyl-L-alanine amidase</fullName>
    </submittedName>
</protein>
<gene>
    <name evidence="5" type="ORF">K1Y72_06910</name>
</gene>
<feature type="signal peptide" evidence="3">
    <location>
        <begin position="1"/>
        <end position="22"/>
    </location>
</feature>
<dbReference type="SMART" id="SM00646">
    <property type="entry name" value="Ami_3"/>
    <property type="match status" value="1"/>
</dbReference>
<accession>A0ABS7FNY7</accession>
<feature type="chain" id="PRO_5046583547" evidence="3">
    <location>
        <begin position="23"/>
        <end position="285"/>
    </location>
</feature>
<dbReference type="Proteomes" id="UP000774570">
    <property type="component" value="Unassembled WGS sequence"/>
</dbReference>
<dbReference type="SUPFAM" id="SSF53187">
    <property type="entry name" value="Zn-dependent exopeptidases"/>
    <property type="match status" value="1"/>
</dbReference>
<dbReference type="Pfam" id="PF01520">
    <property type="entry name" value="Amidase_3"/>
    <property type="match status" value="1"/>
</dbReference>
<evidence type="ECO:0000259" key="4">
    <source>
        <dbReference type="SMART" id="SM00646"/>
    </source>
</evidence>
<dbReference type="EMBL" id="JAIBOA010000003">
    <property type="protein sequence ID" value="MBW8482089.1"/>
    <property type="molecule type" value="Genomic_DNA"/>
</dbReference>
<evidence type="ECO:0000313" key="5">
    <source>
        <dbReference type="EMBL" id="MBW8482089.1"/>
    </source>
</evidence>
<keyword evidence="6" id="KW-1185">Reference proteome</keyword>
<evidence type="ECO:0000256" key="3">
    <source>
        <dbReference type="SAM" id="SignalP"/>
    </source>
</evidence>
<evidence type="ECO:0000313" key="6">
    <source>
        <dbReference type="Proteomes" id="UP000774570"/>
    </source>
</evidence>
<dbReference type="CDD" id="cd02696">
    <property type="entry name" value="MurNAc-LAA"/>
    <property type="match status" value="1"/>
</dbReference>
<keyword evidence="1" id="KW-0378">Hydrolase</keyword>
<dbReference type="PANTHER" id="PTHR30404:SF0">
    <property type="entry name" value="N-ACETYLMURAMOYL-L-ALANINE AMIDASE AMIC"/>
    <property type="match status" value="1"/>
</dbReference>
<organism evidence="5 6">
    <name type="scientific">Actinomadura parmotrematis</name>
    <dbReference type="NCBI Taxonomy" id="2864039"/>
    <lineage>
        <taxon>Bacteria</taxon>
        <taxon>Bacillati</taxon>
        <taxon>Actinomycetota</taxon>
        <taxon>Actinomycetes</taxon>
        <taxon>Streptosporangiales</taxon>
        <taxon>Thermomonosporaceae</taxon>
        <taxon>Actinomadura</taxon>
    </lineage>
</organism>
<proteinExistence type="predicted"/>
<dbReference type="RefSeq" id="WP_220164330.1">
    <property type="nucleotide sequence ID" value="NZ_JAIBOA010000003.1"/>
</dbReference>
<evidence type="ECO:0000256" key="2">
    <source>
        <dbReference type="SAM" id="MobiDB-lite"/>
    </source>
</evidence>
<feature type="region of interest" description="Disordered" evidence="2">
    <location>
        <begin position="27"/>
        <end position="83"/>
    </location>
</feature>
<keyword evidence="3" id="KW-0732">Signal</keyword>
<dbReference type="PROSITE" id="PS51257">
    <property type="entry name" value="PROKAR_LIPOPROTEIN"/>
    <property type="match status" value="1"/>
</dbReference>
<comment type="caution">
    <text evidence="5">The sequence shown here is derived from an EMBL/GenBank/DDBJ whole genome shotgun (WGS) entry which is preliminary data.</text>
</comment>